<dbReference type="AlphaFoldDB" id="A0A2P2L9T9"/>
<reference evidence="1" key="1">
    <citation type="submission" date="2018-02" db="EMBL/GenBank/DDBJ databases">
        <title>Rhizophora mucronata_Transcriptome.</title>
        <authorList>
            <person name="Meera S.P."/>
            <person name="Sreeshan A."/>
            <person name="Augustine A."/>
        </authorList>
    </citation>
    <scope>NUCLEOTIDE SEQUENCE</scope>
    <source>
        <tissue evidence="1">Leaf</tissue>
    </source>
</reference>
<proteinExistence type="predicted"/>
<sequence length="32" mass="3914">MIDQGRTEYKLLYVCHKFQEMLGQKVRTQLQK</sequence>
<name>A0A2P2L9T9_RHIMU</name>
<dbReference type="EMBL" id="GGEC01034241">
    <property type="protein sequence ID" value="MBX14725.1"/>
    <property type="molecule type" value="Transcribed_RNA"/>
</dbReference>
<protein>
    <submittedName>
        <fullName evidence="1">UPF0183 protein At3g51130 isoform X2</fullName>
    </submittedName>
</protein>
<evidence type="ECO:0000313" key="1">
    <source>
        <dbReference type="EMBL" id="MBX14725.1"/>
    </source>
</evidence>
<accession>A0A2P2L9T9</accession>
<organism evidence="1">
    <name type="scientific">Rhizophora mucronata</name>
    <name type="common">Asiatic mangrove</name>
    <dbReference type="NCBI Taxonomy" id="61149"/>
    <lineage>
        <taxon>Eukaryota</taxon>
        <taxon>Viridiplantae</taxon>
        <taxon>Streptophyta</taxon>
        <taxon>Embryophyta</taxon>
        <taxon>Tracheophyta</taxon>
        <taxon>Spermatophyta</taxon>
        <taxon>Magnoliopsida</taxon>
        <taxon>eudicotyledons</taxon>
        <taxon>Gunneridae</taxon>
        <taxon>Pentapetalae</taxon>
        <taxon>rosids</taxon>
        <taxon>fabids</taxon>
        <taxon>Malpighiales</taxon>
        <taxon>Rhizophoraceae</taxon>
        <taxon>Rhizophora</taxon>
    </lineage>
</organism>